<dbReference type="GO" id="GO:0031507">
    <property type="term" value="P:heterochromatin formation"/>
    <property type="evidence" value="ECO:0007669"/>
    <property type="project" value="TreeGrafter"/>
</dbReference>
<dbReference type="GO" id="GO:0051664">
    <property type="term" value="P:nuclear pore localization"/>
    <property type="evidence" value="ECO:0007669"/>
    <property type="project" value="TreeGrafter"/>
</dbReference>
<comment type="caution">
    <text evidence="6">The sequence shown here is derived from an EMBL/GenBank/DDBJ whole genome shotgun (WGS) entry which is preliminary data.</text>
</comment>
<feature type="coiled-coil region" evidence="3">
    <location>
        <begin position="281"/>
        <end position="315"/>
    </location>
</feature>
<feature type="compositionally biased region" description="Basic and acidic residues" evidence="4">
    <location>
        <begin position="417"/>
        <end position="432"/>
    </location>
</feature>
<keyword evidence="1" id="KW-0403">Intermediate filament</keyword>
<name>A0AA36GVT8_CYLNA</name>
<dbReference type="GO" id="GO:0005882">
    <property type="term" value="C:intermediate filament"/>
    <property type="evidence" value="ECO:0007669"/>
    <property type="project" value="UniProtKB-KW"/>
</dbReference>
<protein>
    <recommendedName>
        <fullName evidence="5">LTD domain-containing protein</fullName>
    </recommendedName>
</protein>
<dbReference type="PANTHER" id="PTHR45721:SF12">
    <property type="entry name" value="INTERMEDIATE FILAMENT PROTEIN IFA-1"/>
    <property type="match status" value="1"/>
</dbReference>
<dbReference type="Gene3D" id="2.60.40.1260">
    <property type="entry name" value="Lamin Tail domain"/>
    <property type="match status" value="1"/>
</dbReference>
<proteinExistence type="predicted"/>
<dbReference type="Proteomes" id="UP001176961">
    <property type="component" value="Unassembled WGS sequence"/>
</dbReference>
<dbReference type="GO" id="GO:0006998">
    <property type="term" value="P:nuclear envelope organization"/>
    <property type="evidence" value="ECO:0007669"/>
    <property type="project" value="TreeGrafter"/>
</dbReference>
<dbReference type="GO" id="GO:0005652">
    <property type="term" value="C:nuclear lamina"/>
    <property type="evidence" value="ECO:0007669"/>
    <property type="project" value="TreeGrafter"/>
</dbReference>
<dbReference type="InterPro" id="IPR001322">
    <property type="entry name" value="Lamin_tail_dom"/>
</dbReference>
<evidence type="ECO:0000256" key="4">
    <source>
        <dbReference type="SAM" id="MobiDB-lite"/>
    </source>
</evidence>
<dbReference type="InterPro" id="IPR036415">
    <property type="entry name" value="Lamin_tail_dom_sf"/>
</dbReference>
<dbReference type="GO" id="GO:0090435">
    <property type="term" value="P:protein localization to nuclear envelope"/>
    <property type="evidence" value="ECO:0007669"/>
    <property type="project" value="TreeGrafter"/>
</dbReference>
<dbReference type="Pfam" id="PF00038">
    <property type="entry name" value="Filament"/>
    <property type="match status" value="1"/>
</dbReference>
<feature type="domain" description="LTD" evidence="5">
    <location>
        <begin position="487"/>
        <end position="604"/>
    </location>
</feature>
<evidence type="ECO:0000256" key="1">
    <source>
        <dbReference type="ARBA" id="ARBA00022754"/>
    </source>
</evidence>
<keyword evidence="7" id="KW-1185">Reference proteome</keyword>
<dbReference type="EMBL" id="CATQJL010000223">
    <property type="protein sequence ID" value="CAJ0599296.1"/>
    <property type="molecule type" value="Genomic_DNA"/>
</dbReference>
<dbReference type="GO" id="GO:0007097">
    <property type="term" value="P:nuclear migration"/>
    <property type="evidence" value="ECO:0007669"/>
    <property type="project" value="TreeGrafter"/>
</dbReference>
<accession>A0AA36GVT8</accession>
<keyword evidence="2 3" id="KW-0175">Coiled coil</keyword>
<dbReference type="Pfam" id="PF00932">
    <property type="entry name" value="LTD"/>
    <property type="match status" value="1"/>
</dbReference>
<dbReference type="GO" id="GO:0005200">
    <property type="term" value="F:structural constituent of cytoskeleton"/>
    <property type="evidence" value="ECO:0007669"/>
    <property type="project" value="TreeGrafter"/>
</dbReference>
<dbReference type="PROSITE" id="PS51841">
    <property type="entry name" value="LTD"/>
    <property type="match status" value="1"/>
</dbReference>
<feature type="region of interest" description="Disordered" evidence="4">
    <location>
        <begin position="399"/>
        <end position="462"/>
    </location>
</feature>
<evidence type="ECO:0000313" key="6">
    <source>
        <dbReference type="EMBL" id="CAJ0599296.1"/>
    </source>
</evidence>
<evidence type="ECO:0000256" key="2">
    <source>
        <dbReference type="ARBA" id="ARBA00023054"/>
    </source>
</evidence>
<dbReference type="SUPFAM" id="SSF74853">
    <property type="entry name" value="Lamin A/C globular tail domain"/>
    <property type="match status" value="1"/>
</dbReference>
<sequence>MELCCRKARMIPLASSGSGAAESRAERESISQIRITENREIGVLNDRHADYISEVRFLQAVQRKLRLRLEQWMKAGKPRVREDMTESLTTGGAKARYDADAEKIPRLNDELNSTRSRYESAVRGRDLAAEDSLLVRLCDLRSQLCLAKGRGKVIQEECARLRKENQKIVDDIASQRQIFDKETQERYSYERRARPLLQECEELLKSYKEIKVPVPRYSTEDIERDRKHFRAEVEASMVEIRRQYEILASTVKSEMEQWYKDQVSGIEFKQRDDTSSFKKRLADLRDELVDVRTRLSHLEERNRLLTSLIADFEEARDQEQKLSASTVKEDEDNLRKLIERYNELVSGAPRDKRYSVATLRAEIMRYRELLDGVGPRDNRDISNILQSVFERMDSSIAGRRTSQAASSGAGGMYEPYGTRRDIGGPTETRDYRYTSSTRTSQSAGFGGGARDEGSTGLGYSSRVQPTTVTSTADYTLRDERGSRTGGRDYAMQRSAQGNVTIGRVARDGSYVTIENTSMDIDQHIGEWTLRSTSSSLKQVSFTFPRGFILAPQSTVQIFARGKGPNDPPRSLVCEAESTFATGEDLAMYLYDNYGQERARLTQREFFATYGDSGF</sequence>
<evidence type="ECO:0000259" key="5">
    <source>
        <dbReference type="PROSITE" id="PS51841"/>
    </source>
</evidence>
<organism evidence="6 7">
    <name type="scientific">Cylicocyclus nassatus</name>
    <name type="common">Nematode worm</name>
    <dbReference type="NCBI Taxonomy" id="53992"/>
    <lineage>
        <taxon>Eukaryota</taxon>
        <taxon>Metazoa</taxon>
        <taxon>Ecdysozoa</taxon>
        <taxon>Nematoda</taxon>
        <taxon>Chromadorea</taxon>
        <taxon>Rhabditida</taxon>
        <taxon>Rhabditina</taxon>
        <taxon>Rhabditomorpha</taxon>
        <taxon>Strongyloidea</taxon>
        <taxon>Strongylidae</taxon>
        <taxon>Cylicocyclus</taxon>
    </lineage>
</organism>
<evidence type="ECO:0000313" key="7">
    <source>
        <dbReference type="Proteomes" id="UP001176961"/>
    </source>
</evidence>
<dbReference type="InterPro" id="IPR039008">
    <property type="entry name" value="IF_rod_dom"/>
</dbReference>
<evidence type="ECO:0000256" key="3">
    <source>
        <dbReference type="SAM" id="Coils"/>
    </source>
</evidence>
<gene>
    <name evidence="6" type="ORF">CYNAS_LOCUS11279</name>
</gene>
<reference evidence="6" key="1">
    <citation type="submission" date="2023-07" db="EMBL/GenBank/DDBJ databases">
        <authorList>
            <consortium name="CYATHOMIX"/>
        </authorList>
    </citation>
    <scope>NUCLEOTIDE SEQUENCE</scope>
    <source>
        <strain evidence="6">N/A</strain>
    </source>
</reference>
<dbReference type="AlphaFoldDB" id="A0AA36GVT8"/>
<dbReference type="PANTHER" id="PTHR45721">
    <property type="entry name" value="LAMIN DM0-RELATED"/>
    <property type="match status" value="1"/>
</dbReference>